<dbReference type="InParanoid" id="A0A165Z1A1"/>
<feature type="compositionally biased region" description="Polar residues" evidence="1">
    <location>
        <begin position="306"/>
        <end position="320"/>
    </location>
</feature>
<feature type="compositionally biased region" description="Low complexity" evidence="1">
    <location>
        <begin position="457"/>
        <end position="470"/>
    </location>
</feature>
<protein>
    <submittedName>
        <fullName evidence="2">Uncharacterized protein</fullName>
    </submittedName>
</protein>
<feature type="compositionally biased region" description="Low complexity" evidence="1">
    <location>
        <begin position="59"/>
        <end position="73"/>
    </location>
</feature>
<organism evidence="2 3">
    <name type="scientific">Exidia glandulosa HHB12029</name>
    <dbReference type="NCBI Taxonomy" id="1314781"/>
    <lineage>
        <taxon>Eukaryota</taxon>
        <taxon>Fungi</taxon>
        <taxon>Dikarya</taxon>
        <taxon>Basidiomycota</taxon>
        <taxon>Agaricomycotina</taxon>
        <taxon>Agaricomycetes</taxon>
        <taxon>Auriculariales</taxon>
        <taxon>Exidiaceae</taxon>
        <taxon>Exidia</taxon>
    </lineage>
</organism>
<feature type="compositionally biased region" description="Polar residues" evidence="1">
    <location>
        <begin position="558"/>
        <end position="573"/>
    </location>
</feature>
<accession>A0A165Z1A1</accession>
<feature type="compositionally biased region" description="Polar residues" evidence="1">
    <location>
        <begin position="339"/>
        <end position="348"/>
    </location>
</feature>
<feature type="compositionally biased region" description="Low complexity" evidence="1">
    <location>
        <begin position="418"/>
        <end position="434"/>
    </location>
</feature>
<dbReference type="Proteomes" id="UP000077266">
    <property type="component" value="Unassembled WGS sequence"/>
</dbReference>
<gene>
    <name evidence="2" type="ORF">EXIGLDRAFT_757670</name>
</gene>
<keyword evidence="3" id="KW-1185">Reference proteome</keyword>
<feature type="region of interest" description="Disordered" evidence="1">
    <location>
        <begin position="51"/>
        <end position="76"/>
    </location>
</feature>
<name>A0A165Z1A1_EXIGL</name>
<proteinExistence type="predicted"/>
<feature type="compositionally biased region" description="Low complexity" evidence="1">
    <location>
        <begin position="481"/>
        <end position="492"/>
    </location>
</feature>
<evidence type="ECO:0000313" key="3">
    <source>
        <dbReference type="Proteomes" id="UP000077266"/>
    </source>
</evidence>
<feature type="compositionally biased region" description="Low complexity" evidence="1">
    <location>
        <begin position="524"/>
        <end position="538"/>
    </location>
</feature>
<feature type="compositionally biased region" description="Low complexity" evidence="1">
    <location>
        <begin position="376"/>
        <end position="385"/>
    </location>
</feature>
<dbReference type="OrthoDB" id="2526154at2759"/>
<dbReference type="AlphaFoldDB" id="A0A165Z1A1"/>
<evidence type="ECO:0000256" key="1">
    <source>
        <dbReference type="SAM" id="MobiDB-lite"/>
    </source>
</evidence>
<feature type="compositionally biased region" description="Basic and acidic residues" evidence="1">
    <location>
        <begin position="501"/>
        <end position="516"/>
    </location>
</feature>
<reference evidence="2 3" key="1">
    <citation type="journal article" date="2016" name="Mol. Biol. Evol.">
        <title>Comparative Genomics of Early-Diverging Mushroom-Forming Fungi Provides Insights into the Origins of Lignocellulose Decay Capabilities.</title>
        <authorList>
            <person name="Nagy L.G."/>
            <person name="Riley R."/>
            <person name="Tritt A."/>
            <person name="Adam C."/>
            <person name="Daum C."/>
            <person name="Floudas D."/>
            <person name="Sun H."/>
            <person name="Yadav J.S."/>
            <person name="Pangilinan J."/>
            <person name="Larsson K.H."/>
            <person name="Matsuura K."/>
            <person name="Barry K."/>
            <person name="Labutti K."/>
            <person name="Kuo R."/>
            <person name="Ohm R.A."/>
            <person name="Bhattacharya S.S."/>
            <person name="Shirouzu T."/>
            <person name="Yoshinaga Y."/>
            <person name="Martin F.M."/>
            <person name="Grigoriev I.V."/>
            <person name="Hibbett D.S."/>
        </authorList>
    </citation>
    <scope>NUCLEOTIDE SEQUENCE [LARGE SCALE GENOMIC DNA]</scope>
    <source>
        <strain evidence="2 3">HHB12029</strain>
    </source>
</reference>
<feature type="compositionally biased region" description="Polar residues" evidence="1">
    <location>
        <begin position="595"/>
        <end position="621"/>
    </location>
</feature>
<feature type="compositionally biased region" description="Pro residues" evidence="1">
    <location>
        <begin position="438"/>
        <end position="456"/>
    </location>
</feature>
<evidence type="ECO:0000313" key="2">
    <source>
        <dbReference type="EMBL" id="KZV78489.1"/>
    </source>
</evidence>
<feature type="region of interest" description="Disordered" evidence="1">
    <location>
        <begin position="248"/>
        <end position="645"/>
    </location>
</feature>
<feature type="compositionally biased region" description="Pro residues" evidence="1">
    <location>
        <begin position="471"/>
        <end position="480"/>
    </location>
</feature>
<sequence length="645" mass="68574">MLGAIAREYAIPSTGGMFLYLYHDGEPGPRITDDVWKLLWFKALKAEREDSVRTLQPTSSPASSYPSPASSEAHGSGLDLALPPSLGLPIIAKVEFDVDRRKAAWYDNWVKTRHLRRRPSTPASAHSSGFDYPLPLHLPDKRSRTSSLNSRARADTDDEVRRVVGLGYSTPRRARKPPPLKVLSDSPTDFDDEEDSHLAYRILIDGPEDGEEDLDFLRGMNANPRASHLIMKEKLDTLEKAMLQYSPRLEKPPEGEQPSSASTLTPSHMSRNAPMPSPDAFGEPRLMPQGPFTNGNPMYSPGIPSASRSQERFTTPTGEQFQFPEAPPKLTINGKQPGIVQSPSTAQSPGYPLSPDPFGQKTFSAAAGEAPPPPRGSSLPGSRFSQDSMTEEGAAAGRNRERSDSIISKGFRRLWRKSSASGMAAAAGKATPGANGVPPLPPMSPIPMSPHPPGTPGAPLSMAAQQAAAMPPVPQTPQSPSPSLASTATDPSIMASPNGKRGSDLDPFHFDQESHTASRYPLHPAARAATISAASTVSTPPPPPTPTGSKRGVLKGTWTASVSSTNMGTTSETLVEEARISPAARKRPSILSMGRSRSGSIASTNANTSKRSSTQAMQTLQAFLDDGPPAAAAPPATSRSGGGFI</sequence>
<feature type="compositionally biased region" description="Basic and acidic residues" evidence="1">
    <location>
        <begin position="152"/>
        <end position="162"/>
    </location>
</feature>
<dbReference type="EMBL" id="KV426874">
    <property type="protein sequence ID" value="KZV78489.1"/>
    <property type="molecule type" value="Genomic_DNA"/>
</dbReference>
<feature type="compositionally biased region" description="Polar residues" evidence="1">
    <location>
        <begin position="257"/>
        <end position="270"/>
    </location>
</feature>
<feature type="region of interest" description="Disordered" evidence="1">
    <location>
        <begin position="116"/>
        <end position="192"/>
    </location>
</feature>